<proteinExistence type="predicted"/>
<dbReference type="OrthoDB" id="685803at2759"/>
<dbReference type="Proteomes" id="UP000824120">
    <property type="component" value="Chromosome 12"/>
</dbReference>
<organism evidence="1 2">
    <name type="scientific">Solanum commersonii</name>
    <name type="common">Commerson's wild potato</name>
    <name type="synonym">Commerson's nightshade</name>
    <dbReference type="NCBI Taxonomy" id="4109"/>
    <lineage>
        <taxon>Eukaryota</taxon>
        <taxon>Viridiplantae</taxon>
        <taxon>Streptophyta</taxon>
        <taxon>Embryophyta</taxon>
        <taxon>Tracheophyta</taxon>
        <taxon>Spermatophyta</taxon>
        <taxon>Magnoliopsida</taxon>
        <taxon>eudicotyledons</taxon>
        <taxon>Gunneridae</taxon>
        <taxon>Pentapetalae</taxon>
        <taxon>asterids</taxon>
        <taxon>lamiids</taxon>
        <taxon>Solanales</taxon>
        <taxon>Solanaceae</taxon>
        <taxon>Solanoideae</taxon>
        <taxon>Solaneae</taxon>
        <taxon>Solanum</taxon>
    </lineage>
</organism>
<dbReference type="EMBL" id="JACXVP010000012">
    <property type="protein sequence ID" value="KAG5570643.1"/>
    <property type="molecule type" value="Genomic_DNA"/>
</dbReference>
<keyword evidence="2" id="KW-1185">Reference proteome</keyword>
<evidence type="ECO:0000313" key="1">
    <source>
        <dbReference type="EMBL" id="KAG5570643.1"/>
    </source>
</evidence>
<reference evidence="1 2" key="1">
    <citation type="submission" date="2020-09" db="EMBL/GenBank/DDBJ databases">
        <title>De no assembly of potato wild relative species, Solanum commersonii.</title>
        <authorList>
            <person name="Cho K."/>
        </authorList>
    </citation>
    <scope>NUCLEOTIDE SEQUENCE [LARGE SCALE GENOMIC DNA]</scope>
    <source>
        <strain evidence="1">LZ3.2</strain>
        <tissue evidence="1">Leaf</tissue>
    </source>
</reference>
<evidence type="ECO:0000313" key="2">
    <source>
        <dbReference type="Proteomes" id="UP000824120"/>
    </source>
</evidence>
<comment type="caution">
    <text evidence="1">The sequence shown here is derived from an EMBL/GenBank/DDBJ whole genome shotgun (WGS) entry which is preliminary data.</text>
</comment>
<protein>
    <submittedName>
        <fullName evidence="1">Uncharacterized protein</fullName>
    </submittedName>
</protein>
<accession>A0A9J5W501</accession>
<sequence length="116" mass="13612">MQDVMPWRDWNFGTRLRKLLKGNLLPLVVGEDFIVIFNKEEKIGDLEFTQSEVTDFANCISRCALSELKILGKVQYLIRQGFDHAPLHMACILEEDPTINPFRFLNFWAKHPQFKE</sequence>
<gene>
    <name evidence="1" type="ORF">H5410_060409</name>
</gene>
<name>A0A9J5W501_SOLCO</name>
<dbReference type="AlphaFoldDB" id="A0A9J5W501"/>